<keyword evidence="4 6" id="KW-0067">ATP-binding</keyword>
<comment type="caution">
    <text evidence="6">The sequence shown here is derived from an EMBL/GenBank/DDBJ whole genome shotgun (WGS) entry which is preliminary data.</text>
</comment>
<keyword evidence="7" id="KW-1185">Reference proteome</keyword>
<dbReference type="InterPro" id="IPR003439">
    <property type="entry name" value="ABC_transporter-like_ATP-bd"/>
</dbReference>
<dbReference type="SUPFAM" id="SSF52540">
    <property type="entry name" value="P-loop containing nucleoside triphosphate hydrolases"/>
    <property type="match status" value="2"/>
</dbReference>
<feature type="domain" description="ABC transporter" evidence="5">
    <location>
        <begin position="333"/>
        <end position="584"/>
    </location>
</feature>
<dbReference type="EMBL" id="BAAAOP010000001">
    <property type="protein sequence ID" value="GAA2185380.1"/>
    <property type="molecule type" value="Genomic_DNA"/>
</dbReference>
<dbReference type="InterPro" id="IPR050319">
    <property type="entry name" value="ABC_transp_ATP-bind"/>
</dbReference>
<keyword evidence="3" id="KW-0547">Nucleotide-binding</keyword>
<sequence length="598" mass="63863">MRTESTVPRTGADLLLRVDDLNVRTPYRTLVSDFSLHMAHGERIGLIGESGSGKSMTTTALLGLLPNGVTADGSVEIDGYSGNLLQAPESDLMKLRGNNMAMVFQEPLTALNPLMRAGAQVAEIILQHKLAPNKAEANRRAVEMLDAVHLPDPAQAARAYPHQLSGGQRQRVMLAMALANDPSLLLCDEPTTALDVTVQRQVLDLILELVRERGTGLLFITHDLAVVANMCTRVLVMNNGAVVEEGTTEDVFTRPTHPYTRGLLAASDLDAVDARGRLFTVATAQEYVPPTADEQIVARPEASAAVAGTAAAGPAAAGTAAAGTAPAHAEPVMRVTDLVRTYTRGRTSILKPAPEVHALKGISFEVPEGGRLGVVGESGSGKSTLLRILAGLDQPTSGSAVVAGNEVKGAKEPQLRALRQNLQIVFQDPMGSLDPRMTVEQIISEPLLVPGRGETAADRKRMVAEMLEAVGLPASSAERFPHQFSGGQRQRISIARALICRPQVVVADEPVSALDVSVRAQVLNLLADLVDEYGLTLVFVSHDLNVVRYLCDSVIVMQSGEIVEAGDTETVYRTPQHPYTKRLIDSSLTLRQELAQSA</sequence>
<protein>
    <submittedName>
        <fullName evidence="6">ABC transporter ATP-binding protein</fullName>
    </submittedName>
</protein>
<dbReference type="PROSITE" id="PS00211">
    <property type="entry name" value="ABC_TRANSPORTER_1"/>
    <property type="match status" value="2"/>
</dbReference>
<comment type="similarity">
    <text evidence="1">Belongs to the ABC transporter superfamily.</text>
</comment>
<dbReference type="PANTHER" id="PTHR43776:SF7">
    <property type="entry name" value="D,D-DIPEPTIDE TRANSPORT ATP-BINDING PROTEIN DDPF-RELATED"/>
    <property type="match status" value="1"/>
</dbReference>
<dbReference type="NCBIfam" id="NF008453">
    <property type="entry name" value="PRK11308.1"/>
    <property type="match status" value="2"/>
</dbReference>
<dbReference type="InterPro" id="IPR027417">
    <property type="entry name" value="P-loop_NTPase"/>
</dbReference>
<evidence type="ECO:0000313" key="7">
    <source>
        <dbReference type="Proteomes" id="UP001501084"/>
    </source>
</evidence>
<proteinExistence type="inferred from homology"/>
<dbReference type="PANTHER" id="PTHR43776">
    <property type="entry name" value="TRANSPORT ATP-BINDING PROTEIN"/>
    <property type="match status" value="1"/>
</dbReference>
<dbReference type="NCBIfam" id="NF007739">
    <property type="entry name" value="PRK10419.1"/>
    <property type="match status" value="2"/>
</dbReference>
<evidence type="ECO:0000256" key="4">
    <source>
        <dbReference type="ARBA" id="ARBA00022840"/>
    </source>
</evidence>
<dbReference type="RefSeq" id="WP_346057038.1">
    <property type="nucleotide sequence ID" value="NZ_BAAAOP010000001.1"/>
</dbReference>
<dbReference type="Proteomes" id="UP001501084">
    <property type="component" value="Unassembled WGS sequence"/>
</dbReference>
<dbReference type="CDD" id="cd03257">
    <property type="entry name" value="ABC_NikE_OppD_transporters"/>
    <property type="match status" value="2"/>
</dbReference>
<name>A0ABN3B1T3_9MICO</name>
<evidence type="ECO:0000256" key="1">
    <source>
        <dbReference type="ARBA" id="ARBA00005417"/>
    </source>
</evidence>
<reference evidence="6 7" key="1">
    <citation type="journal article" date="2019" name="Int. J. Syst. Evol. Microbiol.">
        <title>The Global Catalogue of Microorganisms (GCM) 10K type strain sequencing project: providing services to taxonomists for standard genome sequencing and annotation.</title>
        <authorList>
            <consortium name="The Broad Institute Genomics Platform"/>
            <consortium name="The Broad Institute Genome Sequencing Center for Infectious Disease"/>
            <person name="Wu L."/>
            <person name="Ma J."/>
        </authorList>
    </citation>
    <scope>NUCLEOTIDE SEQUENCE [LARGE SCALE GENOMIC DNA]</scope>
    <source>
        <strain evidence="6 7">JCM 14919</strain>
    </source>
</reference>
<dbReference type="SMART" id="SM00382">
    <property type="entry name" value="AAA"/>
    <property type="match status" value="2"/>
</dbReference>
<keyword evidence="2" id="KW-0813">Transport</keyword>
<feature type="domain" description="ABC transporter" evidence="5">
    <location>
        <begin position="16"/>
        <end position="264"/>
    </location>
</feature>
<accession>A0ABN3B1T3</accession>
<dbReference type="GO" id="GO:0005524">
    <property type="term" value="F:ATP binding"/>
    <property type="evidence" value="ECO:0007669"/>
    <property type="project" value="UniProtKB-KW"/>
</dbReference>
<organism evidence="6 7">
    <name type="scientific">Leucobacter alluvii</name>
    <dbReference type="NCBI Taxonomy" id="340321"/>
    <lineage>
        <taxon>Bacteria</taxon>
        <taxon>Bacillati</taxon>
        <taxon>Actinomycetota</taxon>
        <taxon>Actinomycetes</taxon>
        <taxon>Micrococcales</taxon>
        <taxon>Microbacteriaceae</taxon>
        <taxon>Leucobacter</taxon>
    </lineage>
</organism>
<dbReference type="InterPro" id="IPR013563">
    <property type="entry name" value="Oligopep_ABC_C"/>
</dbReference>
<dbReference type="InterPro" id="IPR003593">
    <property type="entry name" value="AAA+_ATPase"/>
</dbReference>
<evidence type="ECO:0000256" key="3">
    <source>
        <dbReference type="ARBA" id="ARBA00022741"/>
    </source>
</evidence>
<dbReference type="Pfam" id="PF00005">
    <property type="entry name" value="ABC_tran"/>
    <property type="match status" value="2"/>
</dbReference>
<evidence type="ECO:0000256" key="2">
    <source>
        <dbReference type="ARBA" id="ARBA00022448"/>
    </source>
</evidence>
<gene>
    <name evidence="6" type="ORF">GCM10009786_01490</name>
</gene>
<dbReference type="Gene3D" id="3.40.50.300">
    <property type="entry name" value="P-loop containing nucleotide triphosphate hydrolases"/>
    <property type="match status" value="2"/>
</dbReference>
<evidence type="ECO:0000259" key="5">
    <source>
        <dbReference type="PROSITE" id="PS50893"/>
    </source>
</evidence>
<dbReference type="InterPro" id="IPR017871">
    <property type="entry name" value="ABC_transporter-like_CS"/>
</dbReference>
<dbReference type="PROSITE" id="PS50893">
    <property type="entry name" value="ABC_TRANSPORTER_2"/>
    <property type="match status" value="2"/>
</dbReference>
<evidence type="ECO:0000313" key="6">
    <source>
        <dbReference type="EMBL" id="GAA2185380.1"/>
    </source>
</evidence>
<dbReference type="Pfam" id="PF08352">
    <property type="entry name" value="oligo_HPY"/>
    <property type="match status" value="2"/>
</dbReference>